<keyword evidence="2" id="KW-1185">Reference proteome</keyword>
<protein>
    <submittedName>
        <fullName evidence="1">Uncharacterized protein</fullName>
    </submittedName>
</protein>
<dbReference type="Proteomes" id="UP000308600">
    <property type="component" value="Unassembled WGS sequence"/>
</dbReference>
<accession>A0ACD3A082</accession>
<dbReference type="EMBL" id="ML209035">
    <property type="protein sequence ID" value="TFK59258.1"/>
    <property type="molecule type" value="Genomic_DNA"/>
</dbReference>
<gene>
    <name evidence="1" type="ORF">BDN72DRAFT_873066</name>
</gene>
<evidence type="ECO:0000313" key="1">
    <source>
        <dbReference type="EMBL" id="TFK59258.1"/>
    </source>
</evidence>
<proteinExistence type="predicted"/>
<organism evidence="1 2">
    <name type="scientific">Pluteus cervinus</name>
    <dbReference type="NCBI Taxonomy" id="181527"/>
    <lineage>
        <taxon>Eukaryota</taxon>
        <taxon>Fungi</taxon>
        <taxon>Dikarya</taxon>
        <taxon>Basidiomycota</taxon>
        <taxon>Agaricomycotina</taxon>
        <taxon>Agaricomycetes</taxon>
        <taxon>Agaricomycetidae</taxon>
        <taxon>Agaricales</taxon>
        <taxon>Pluteineae</taxon>
        <taxon>Pluteaceae</taxon>
        <taxon>Pluteus</taxon>
    </lineage>
</organism>
<name>A0ACD3A082_9AGAR</name>
<sequence length="976" mass="111342">MVPFEWMDPSFVFKFDDEITNPGPKRQRRPGTVHPLLNFIPQRDVFLQESIRHEGRGLEDGASMTCGGCKRSDAAAYFRCETCFDCRLFCASCVVSNHAANPFHWVEEWDGSFFIRRSLRELGLHIQLGHPIGETCDRPVKVKREVLVVLHTNGIHSVNLNYCNCNQAPLRHVQLLRSRLFPATVGNPQTAATFELLELFQLLGFMSKASGFELFQTLVRLTDNIGNPVPDRYKSLLCMLREWRHIRLMKRMGKGHDVGGISAAAEGSCAVLCPACPQPDINLPPDYNEGPLSKTWIYTLFLAMDANFRLKRLDVSNDANDPGLNNGTAFVVDETKYKEFLKEFGEQVPVDTSTCNNHDAIKSANIRGGKGIAASGVGAVDCRHDLKRPTSIGDLQKGERYVNMDYLFVSNLKRNAPQRVSQSYDIVCQWTKHLLERLALYESTISLNVRHDFCFFIPKWHIAAHRASCQTDYSFYWSPYVGRTDGEAPERGWAAMNSVASSTKEMGPGSRRDTLDDFFGDYNWRKVIAIADALFAKVKDAVPERAEHVSCFVELCDSIAESAPDLIQTWTTMVQEWENDRTKPNPFTSTQEVLSIHKVRLELAEEDQQHLAKGEEDAQVHQEVTPSEFLSQAIELEDIQAVLASDYSNLSLNPTELQKAKLRERRNRLLRRILNWIDLQKDHMPGVSRMRKECSAMNQGIAESIPLLMPSAVLKKVTASQELLNYEFRYRSAQIGTTLDDLRRHLVLRDQLYSSKDRHVRGQSANTRSRGVLTRLEGKIKNDTRKYRQILEQLTSLSDVVKNDGQWKKTWLPLSDQDVSGLRNFDEGVRPSLIEGQVSVGKRVLSWIWRRSGVVNNTDLRNEGETVRIEWCKSRARAHRWQEECYLLQEEMRRVKVYFKYRAQEWRAAATTPYSIKDEGRRAYAMRQAAVFDSLYIRCISVWKECEGYFTMGDDTKDTPGTKDTVDTVDTVDTAA</sequence>
<reference evidence="1 2" key="1">
    <citation type="journal article" date="2019" name="Nat. Ecol. Evol.">
        <title>Megaphylogeny resolves global patterns of mushroom evolution.</title>
        <authorList>
            <person name="Varga T."/>
            <person name="Krizsan K."/>
            <person name="Foldi C."/>
            <person name="Dima B."/>
            <person name="Sanchez-Garcia M."/>
            <person name="Sanchez-Ramirez S."/>
            <person name="Szollosi G.J."/>
            <person name="Szarkandi J.G."/>
            <person name="Papp V."/>
            <person name="Albert L."/>
            <person name="Andreopoulos W."/>
            <person name="Angelini C."/>
            <person name="Antonin V."/>
            <person name="Barry K.W."/>
            <person name="Bougher N.L."/>
            <person name="Buchanan P."/>
            <person name="Buyck B."/>
            <person name="Bense V."/>
            <person name="Catcheside P."/>
            <person name="Chovatia M."/>
            <person name="Cooper J."/>
            <person name="Damon W."/>
            <person name="Desjardin D."/>
            <person name="Finy P."/>
            <person name="Geml J."/>
            <person name="Haridas S."/>
            <person name="Hughes K."/>
            <person name="Justo A."/>
            <person name="Karasinski D."/>
            <person name="Kautmanova I."/>
            <person name="Kiss B."/>
            <person name="Kocsube S."/>
            <person name="Kotiranta H."/>
            <person name="LaButti K.M."/>
            <person name="Lechner B.E."/>
            <person name="Liimatainen K."/>
            <person name="Lipzen A."/>
            <person name="Lukacs Z."/>
            <person name="Mihaltcheva S."/>
            <person name="Morgado L.N."/>
            <person name="Niskanen T."/>
            <person name="Noordeloos M.E."/>
            <person name="Ohm R.A."/>
            <person name="Ortiz-Santana B."/>
            <person name="Ovrebo C."/>
            <person name="Racz N."/>
            <person name="Riley R."/>
            <person name="Savchenko A."/>
            <person name="Shiryaev A."/>
            <person name="Soop K."/>
            <person name="Spirin V."/>
            <person name="Szebenyi C."/>
            <person name="Tomsovsky M."/>
            <person name="Tulloss R.E."/>
            <person name="Uehling J."/>
            <person name="Grigoriev I.V."/>
            <person name="Vagvolgyi C."/>
            <person name="Papp T."/>
            <person name="Martin F.M."/>
            <person name="Miettinen O."/>
            <person name="Hibbett D.S."/>
            <person name="Nagy L.G."/>
        </authorList>
    </citation>
    <scope>NUCLEOTIDE SEQUENCE [LARGE SCALE GENOMIC DNA]</scope>
    <source>
        <strain evidence="1 2">NL-1719</strain>
    </source>
</reference>
<evidence type="ECO:0000313" key="2">
    <source>
        <dbReference type="Proteomes" id="UP000308600"/>
    </source>
</evidence>